<keyword evidence="2" id="KW-1003">Cell membrane</keyword>
<dbReference type="Pfam" id="PF03023">
    <property type="entry name" value="MurJ"/>
    <property type="match status" value="1"/>
</dbReference>
<feature type="transmembrane region" description="Helical" evidence="8">
    <location>
        <begin position="175"/>
        <end position="196"/>
    </location>
</feature>
<dbReference type="PANTHER" id="PTHR43424:SF1">
    <property type="entry name" value="LOCUS PUTATIVE PROTEIN 1-RELATED"/>
    <property type="match status" value="1"/>
</dbReference>
<evidence type="ECO:0000256" key="7">
    <source>
        <dbReference type="ARBA" id="ARBA00023136"/>
    </source>
</evidence>
<dbReference type="GO" id="GO:0005886">
    <property type="term" value="C:plasma membrane"/>
    <property type="evidence" value="ECO:0007669"/>
    <property type="project" value="UniProtKB-SubCell"/>
</dbReference>
<dbReference type="GO" id="GO:0008360">
    <property type="term" value="P:regulation of cell shape"/>
    <property type="evidence" value="ECO:0007669"/>
    <property type="project" value="UniProtKB-KW"/>
</dbReference>
<organism evidence="9">
    <name type="scientific">bioreactor metagenome</name>
    <dbReference type="NCBI Taxonomy" id="1076179"/>
    <lineage>
        <taxon>unclassified sequences</taxon>
        <taxon>metagenomes</taxon>
        <taxon>ecological metagenomes</taxon>
    </lineage>
</organism>
<evidence type="ECO:0000313" key="9">
    <source>
        <dbReference type="EMBL" id="MPN22984.1"/>
    </source>
</evidence>
<name>A0A645GGI0_9ZZZZ</name>
<keyword evidence="6 8" id="KW-1133">Transmembrane helix</keyword>
<proteinExistence type="predicted"/>
<keyword evidence="7 8" id="KW-0472">Membrane</keyword>
<keyword evidence="5" id="KW-0573">Peptidoglycan synthesis</keyword>
<evidence type="ECO:0000256" key="8">
    <source>
        <dbReference type="SAM" id="Phobius"/>
    </source>
</evidence>
<evidence type="ECO:0000256" key="2">
    <source>
        <dbReference type="ARBA" id="ARBA00022475"/>
    </source>
</evidence>
<evidence type="ECO:0000256" key="1">
    <source>
        <dbReference type="ARBA" id="ARBA00004651"/>
    </source>
</evidence>
<comment type="subcellular location">
    <subcellularLocation>
        <location evidence="1">Cell membrane</location>
        <topology evidence="1">Multi-pass membrane protein</topology>
    </subcellularLocation>
</comment>
<evidence type="ECO:0000256" key="6">
    <source>
        <dbReference type="ARBA" id="ARBA00022989"/>
    </source>
</evidence>
<dbReference type="EMBL" id="VSSQ01071361">
    <property type="protein sequence ID" value="MPN22984.1"/>
    <property type="molecule type" value="Genomic_DNA"/>
</dbReference>
<comment type="caution">
    <text evidence="9">The sequence shown here is derived from an EMBL/GenBank/DDBJ whole genome shotgun (WGS) entry which is preliminary data.</text>
</comment>
<protein>
    <submittedName>
        <fullName evidence="9">Uncharacterized protein</fullName>
    </submittedName>
</protein>
<dbReference type="InterPro" id="IPR004268">
    <property type="entry name" value="MurJ"/>
</dbReference>
<gene>
    <name evidence="9" type="ORF">SDC9_170369</name>
</gene>
<reference evidence="9" key="1">
    <citation type="submission" date="2019-08" db="EMBL/GenBank/DDBJ databases">
        <authorList>
            <person name="Kucharzyk K."/>
            <person name="Murdoch R.W."/>
            <person name="Higgins S."/>
            <person name="Loffler F."/>
        </authorList>
    </citation>
    <scope>NUCLEOTIDE SEQUENCE</scope>
</reference>
<feature type="transmembrane region" description="Helical" evidence="8">
    <location>
        <begin position="121"/>
        <end position="140"/>
    </location>
</feature>
<evidence type="ECO:0000256" key="4">
    <source>
        <dbReference type="ARBA" id="ARBA00022960"/>
    </source>
</evidence>
<sequence>MSVMFPLFSKFYISSKNSLKMSFNKSLKFITIIAVPIGVGTTILSSEIIIFIFGNEYAPSGSVLRILIWASVLSFINMIPATLLNSTNKQKELMTFTAIGAFVNLLMNYLLIPSFSYEGAGIATVITEFTVGLLMIYYIQKRQDVLVPFWDTVYRSLISAITMGIYISIFKSIPLMFLIPLASIMYFVSLSIMSGIGKDDLQLLNQVWDDKNG</sequence>
<dbReference type="AlphaFoldDB" id="A0A645GGI0"/>
<keyword evidence="3 8" id="KW-0812">Transmembrane</keyword>
<feature type="transmembrane region" description="Helical" evidence="8">
    <location>
        <begin position="29"/>
        <end position="54"/>
    </location>
</feature>
<keyword evidence="4" id="KW-0133">Cell shape</keyword>
<accession>A0A645GGI0</accession>
<evidence type="ECO:0000256" key="3">
    <source>
        <dbReference type="ARBA" id="ARBA00022692"/>
    </source>
</evidence>
<feature type="transmembrane region" description="Helical" evidence="8">
    <location>
        <begin position="152"/>
        <end position="169"/>
    </location>
</feature>
<dbReference type="PANTHER" id="PTHR43424">
    <property type="entry name" value="LOCUS PUTATIVE PROTEIN 1-RELATED"/>
    <property type="match status" value="1"/>
</dbReference>
<feature type="transmembrane region" description="Helical" evidence="8">
    <location>
        <begin position="66"/>
        <end position="84"/>
    </location>
</feature>
<feature type="transmembrane region" description="Helical" evidence="8">
    <location>
        <begin position="96"/>
        <end position="115"/>
    </location>
</feature>
<dbReference type="InterPro" id="IPR052556">
    <property type="entry name" value="PolySynth_Transporter"/>
</dbReference>
<dbReference type="GO" id="GO:0009252">
    <property type="term" value="P:peptidoglycan biosynthetic process"/>
    <property type="evidence" value="ECO:0007669"/>
    <property type="project" value="UniProtKB-KW"/>
</dbReference>
<evidence type="ECO:0000256" key="5">
    <source>
        <dbReference type="ARBA" id="ARBA00022984"/>
    </source>
</evidence>